<keyword evidence="2" id="KW-1185">Reference proteome</keyword>
<proteinExistence type="predicted"/>
<comment type="caution">
    <text evidence="1">The sequence shown here is derived from an EMBL/GenBank/DDBJ whole genome shotgun (WGS) entry which is preliminary data.</text>
</comment>
<accession>A0A9R1XP21</accession>
<sequence length="114" mass="12779">MVYGKKIEVQISQFNLENNYLAYTVDKLTDDESVLAKVFKRSPTYEQQYEKQVVDDDSTFVNMTNKVVDLESLTPSPNAGTHPIDIVATTDSLEWFSSKPGAGPTTLKIPKMES</sequence>
<evidence type="ECO:0000313" key="1">
    <source>
        <dbReference type="EMBL" id="KAJ0216694.1"/>
    </source>
</evidence>
<dbReference type="Proteomes" id="UP000235145">
    <property type="component" value="Unassembled WGS sequence"/>
</dbReference>
<gene>
    <name evidence="1" type="ORF">LSAT_V11C300154860</name>
</gene>
<name>A0A9R1XP21_LACSA</name>
<dbReference type="AlphaFoldDB" id="A0A9R1XP21"/>
<protein>
    <submittedName>
        <fullName evidence="1">Uncharacterized protein</fullName>
    </submittedName>
</protein>
<dbReference type="EMBL" id="NBSK02000003">
    <property type="protein sequence ID" value="KAJ0216694.1"/>
    <property type="molecule type" value="Genomic_DNA"/>
</dbReference>
<evidence type="ECO:0000313" key="2">
    <source>
        <dbReference type="Proteomes" id="UP000235145"/>
    </source>
</evidence>
<reference evidence="1 2" key="1">
    <citation type="journal article" date="2017" name="Nat. Commun.">
        <title>Genome assembly with in vitro proximity ligation data and whole-genome triplication in lettuce.</title>
        <authorList>
            <person name="Reyes-Chin-Wo S."/>
            <person name="Wang Z."/>
            <person name="Yang X."/>
            <person name="Kozik A."/>
            <person name="Arikit S."/>
            <person name="Song C."/>
            <person name="Xia L."/>
            <person name="Froenicke L."/>
            <person name="Lavelle D.O."/>
            <person name="Truco M.J."/>
            <person name="Xia R."/>
            <person name="Zhu S."/>
            <person name="Xu C."/>
            <person name="Xu H."/>
            <person name="Xu X."/>
            <person name="Cox K."/>
            <person name="Korf I."/>
            <person name="Meyers B.C."/>
            <person name="Michelmore R.W."/>
        </authorList>
    </citation>
    <scope>NUCLEOTIDE SEQUENCE [LARGE SCALE GENOMIC DNA]</scope>
    <source>
        <strain evidence="2">cv. Salinas</strain>
        <tissue evidence="1">Seedlings</tissue>
    </source>
</reference>
<organism evidence="1 2">
    <name type="scientific">Lactuca sativa</name>
    <name type="common">Garden lettuce</name>
    <dbReference type="NCBI Taxonomy" id="4236"/>
    <lineage>
        <taxon>Eukaryota</taxon>
        <taxon>Viridiplantae</taxon>
        <taxon>Streptophyta</taxon>
        <taxon>Embryophyta</taxon>
        <taxon>Tracheophyta</taxon>
        <taxon>Spermatophyta</taxon>
        <taxon>Magnoliopsida</taxon>
        <taxon>eudicotyledons</taxon>
        <taxon>Gunneridae</taxon>
        <taxon>Pentapetalae</taxon>
        <taxon>asterids</taxon>
        <taxon>campanulids</taxon>
        <taxon>Asterales</taxon>
        <taxon>Asteraceae</taxon>
        <taxon>Cichorioideae</taxon>
        <taxon>Cichorieae</taxon>
        <taxon>Lactucinae</taxon>
        <taxon>Lactuca</taxon>
    </lineage>
</organism>